<evidence type="ECO:0000256" key="1">
    <source>
        <dbReference type="SAM" id="Coils"/>
    </source>
</evidence>
<feature type="region of interest" description="Disordered" evidence="2">
    <location>
        <begin position="235"/>
        <end position="282"/>
    </location>
</feature>
<dbReference type="AlphaFoldDB" id="A0A6A4W9J3"/>
<gene>
    <name evidence="3" type="primary">TBC1D31</name>
    <name evidence="3" type="ORF">FJT64_003034</name>
</gene>
<feature type="coiled-coil region" evidence="1">
    <location>
        <begin position="72"/>
        <end position="99"/>
    </location>
</feature>
<feature type="compositionally biased region" description="Low complexity" evidence="2">
    <location>
        <begin position="105"/>
        <end position="141"/>
    </location>
</feature>
<feature type="compositionally biased region" description="Basic and acidic residues" evidence="2">
    <location>
        <begin position="49"/>
        <end position="67"/>
    </location>
</feature>
<feature type="region of interest" description="Disordered" evidence="2">
    <location>
        <begin position="43"/>
        <end position="67"/>
    </location>
</feature>
<reference evidence="3 4" key="1">
    <citation type="submission" date="2019-07" db="EMBL/GenBank/DDBJ databases">
        <title>Draft genome assembly of a fouling barnacle, Amphibalanus amphitrite (Darwin, 1854): The first reference genome for Thecostraca.</title>
        <authorList>
            <person name="Kim W."/>
        </authorList>
    </citation>
    <scope>NUCLEOTIDE SEQUENCE [LARGE SCALE GENOMIC DNA]</scope>
    <source>
        <strain evidence="3">SNU_AA5</strain>
        <tissue evidence="3">Soma without cirri and trophi</tissue>
    </source>
</reference>
<evidence type="ECO:0000256" key="2">
    <source>
        <dbReference type="SAM" id="MobiDB-lite"/>
    </source>
</evidence>
<organism evidence="3 4">
    <name type="scientific">Amphibalanus amphitrite</name>
    <name type="common">Striped barnacle</name>
    <name type="synonym">Balanus amphitrite</name>
    <dbReference type="NCBI Taxonomy" id="1232801"/>
    <lineage>
        <taxon>Eukaryota</taxon>
        <taxon>Metazoa</taxon>
        <taxon>Ecdysozoa</taxon>
        <taxon>Arthropoda</taxon>
        <taxon>Crustacea</taxon>
        <taxon>Multicrustacea</taxon>
        <taxon>Cirripedia</taxon>
        <taxon>Thoracica</taxon>
        <taxon>Thoracicalcarea</taxon>
        <taxon>Balanomorpha</taxon>
        <taxon>Balanoidea</taxon>
        <taxon>Balanidae</taxon>
        <taxon>Amphibalaninae</taxon>
        <taxon>Amphibalanus</taxon>
    </lineage>
</organism>
<keyword evidence="4" id="KW-1185">Reference proteome</keyword>
<evidence type="ECO:0000313" key="3">
    <source>
        <dbReference type="EMBL" id="KAF0301829.1"/>
    </source>
</evidence>
<dbReference type="Proteomes" id="UP000440578">
    <property type="component" value="Unassembled WGS sequence"/>
</dbReference>
<dbReference type="OrthoDB" id="5578278at2759"/>
<proteinExistence type="predicted"/>
<accession>A0A6A4W9J3</accession>
<comment type="caution">
    <text evidence="3">The sequence shown here is derived from an EMBL/GenBank/DDBJ whole genome shotgun (WGS) entry which is preliminary data.</text>
</comment>
<feature type="compositionally biased region" description="Polar residues" evidence="2">
    <location>
        <begin position="175"/>
        <end position="185"/>
    </location>
</feature>
<protein>
    <submittedName>
        <fullName evidence="3">TBC1 domain family member 31</fullName>
    </submittedName>
</protein>
<feature type="compositionally biased region" description="Low complexity" evidence="2">
    <location>
        <begin position="162"/>
        <end position="174"/>
    </location>
</feature>
<keyword evidence="1" id="KW-0175">Coiled coil</keyword>
<sequence length="282" mass="30523">MGVTCPHSHLVWFPDAEAAHREMLRQSEAKLASQRRRLAALQRTLQRRGRAERDSEKSRQLLRQTTEKELFIGRLQDEIRKKRQESDTITQQLREEELEYGGPAGTSSTPPSPAGSVTSRTSSRRPAASAASRRSVATSPPWRGRSTRRLSPVRSALRTARSPSSSYGSPSAGSLTASRSGSARLSPTRATVPPVSPPRRRPSRSPPADPRARAAAARAAARVAAARARLPLAAAAAGTAGRKTPDGAGPVLRRKSSLQSSQERGAERAELVRPAVTRRVRM</sequence>
<feature type="region of interest" description="Disordered" evidence="2">
    <location>
        <begin position="99"/>
        <end position="216"/>
    </location>
</feature>
<evidence type="ECO:0000313" key="4">
    <source>
        <dbReference type="Proteomes" id="UP000440578"/>
    </source>
</evidence>
<name>A0A6A4W9J3_AMPAM</name>
<dbReference type="EMBL" id="VIIS01001115">
    <property type="protein sequence ID" value="KAF0301829.1"/>
    <property type="molecule type" value="Genomic_DNA"/>
</dbReference>